<name>A0AAX3Y4Z0_RHOOP</name>
<evidence type="ECO:0000313" key="2">
    <source>
        <dbReference type="EMBL" id="WLF44357.1"/>
    </source>
</evidence>
<dbReference type="Proteomes" id="UP001066327">
    <property type="component" value="Unassembled WGS sequence"/>
</dbReference>
<dbReference type="RefSeq" id="WP_182624930.1">
    <property type="nucleotide sequence ID" value="NZ_CP130953.1"/>
</dbReference>
<accession>A0AAX3Y4Z0</accession>
<dbReference type="AlphaFoldDB" id="A0AAX3Y4Z0"/>
<dbReference type="EMBL" id="JAPWIS010000021">
    <property type="protein sequence ID" value="MCZ4588230.1"/>
    <property type="molecule type" value="Genomic_DNA"/>
</dbReference>
<evidence type="ECO:0000313" key="3">
    <source>
        <dbReference type="Proteomes" id="UP001066327"/>
    </source>
</evidence>
<protein>
    <submittedName>
        <fullName evidence="2">Uncharacterized protein</fullName>
    </submittedName>
</protein>
<reference evidence="2" key="2">
    <citation type="submission" date="2023-07" db="EMBL/GenBank/DDBJ databases">
        <title>Genomic analysis of Rhodococcus opacus VOC-14 with glycol ethers degradation activity.</title>
        <authorList>
            <person name="Narkevich D.A."/>
            <person name="Hlushen A.M."/>
            <person name="Akhremchuk A.E."/>
            <person name="Sikolenko M.A."/>
            <person name="Valentovich L.N."/>
        </authorList>
    </citation>
    <scope>NUCLEOTIDE SEQUENCE</scope>
    <source>
        <strain evidence="2">VOC-14</strain>
    </source>
</reference>
<dbReference type="Proteomes" id="UP001231166">
    <property type="component" value="Chromosome"/>
</dbReference>
<keyword evidence="3" id="KW-1185">Reference proteome</keyword>
<evidence type="ECO:0000313" key="4">
    <source>
        <dbReference type="Proteomes" id="UP001231166"/>
    </source>
</evidence>
<dbReference type="EMBL" id="CP130953">
    <property type="protein sequence ID" value="WLF44357.1"/>
    <property type="molecule type" value="Genomic_DNA"/>
</dbReference>
<sequence>MTHLNDDSVDVVDIPAKLAARGRRLSTSHGQEKSGRRFEFRLAEPVSIVAEIGGEGLLSTAKASMLPVARCTALH</sequence>
<organism evidence="2 4">
    <name type="scientific">Rhodococcus opacus</name>
    <name type="common">Nocardia opaca</name>
    <dbReference type="NCBI Taxonomy" id="37919"/>
    <lineage>
        <taxon>Bacteria</taxon>
        <taxon>Bacillati</taxon>
        <taxon>Actinomycetota</taxon>
        <taxon>Actinomycetes</taxon>
        <taxon>Mycobacteriales</taxon>
        <taxon>Nocardiaceae</taxon>
        <taxon>Rhodococcus</taxon>
    </lineage>
</organism>
<evidence type="ECO:0000313" key="1">
    <source>
        <dbReference type="EMBL" id="MCZ4588230.1"/>
    </source>
</evidence>
<reference evidence="1" key="1">
    <citation type="submission" date="2022-12" db="EMBL/GenBank/DDBJ databases">
        <authorList>
            <person name="Krivoruchko A.V."/>
            <person name="Elkin A."/>
        </authorList>
    </citation>
    <scope>NUCLEOTIDE SEQUENCE</scope>
    <source>
        <strain evidence="1">IEGM 249</strain>
    </source>
</reference>
<gene>
    <name evidence="1" type="ORF">O4328_31925</name>
    <name evidence="2" type="ORF">Q5707_20485</name>
</gene>
<proteinExistence type="predicted"/>